<dbReference type="GO" id="GO:0043248">
    <property type="term" value="P:proteasome assembly"/>
    <property type="evidence" value="ECO:0007669"/>
    <property type="project" value="TreeGrafter"/>
</dbReference>
<dbReference type="InterPro" id="IPR038816">
    <property type="entry name" value="Stationary_phase_5"/>
</dbReference>
<dbReference type="STRING" id="100787.A0A0G4KMR6"/>
<keyword evidence="3" id="KW-1185">Reference proteome</keyword>
<gene>
    <name evidence="2" type="ORF">BN1708_010025</name>
</gene>
<dbReference type="Proteomes" id="UP000044602">
    <property type="component" value="Unassembled WGS sequence"/>
</dbReference>
<proteinExistence type="predicted"/>
<dbReference type="GO" id="GO:0070628">
    <property type="term" value="F:proteasome binding"/>
    <property type="evidence" value="ECO:0007669"/>
    <property type="project" value="InterPro"/>
</dbReference>
<sequence length="425" mass="45736">MAASGGVWAPVAMRLLRSAAANASKAIRHTFPNAPKLQPAPIRSAVSTGRHPIHPAALLRQRRSARWSSTKAYQHVQNAARRWMSSGNTASAGPRFDRTKFPTSNTSRRVAQGTGRAPFASTLRPNLTGGTLCRTQGGYSTGGGARYFSHTPAAPAQVVQNVGVAMRAFLLSGQKARFDGLNERGDKRYRAVSTLEHEAGCRMAKVSRFEPGSFVDFQLSPTVTALSPLAAAFPFPAGAKEDGVTLNRDGFLDVLSEDFGRALKDLTAVFADLKRLAVLGDLPVTLEKSNIIRVRFPGVDAATAERLCDDVGLQRGAVYQDPEFDTNGGVQVALKFPFAPDSQASEKTMTSPGGTLRSLSGLSEAFDDAFVDAEMAENPWLSDPEGYESMSPPPLSSGTHCSQEFDGLEGIYRFMEECDRAKGRY</sequence>
<name>A0A0G4KMR6_VERLO</name>
<dbReference type="PANTHER" id="PTHR42342:SF1">
    <property type="entry name" value="STATIONARY PHASE PROTEIN 5"/>
    <property type="match status" value="1"/>
</dbReference>
<evidence type="ECO:0000256" key="1">
    <source>
        <dbReference type="SAM" id="MobiDB-lite"/>
    </source>
</evidence>
<dbReference type="PANTHER" id="PTHR42342">
    <property type="entry name" value="STATIONARY PHASE PROTEIN 5"/>
    <property type="match status" value="1"/>
</dbReference>
<accession>A0A0G4KMR6</accession>
<dbReference type="EMBL" id="CVQH01002558">
    <property type="protein sequence ID" value="CRK11082.1"/>
    <property type="molecule type" value="Genomic_DNA"/>
</dbReference>
<dbReference type="AlphaFoldDB" id="A0A0G4KMR6"/>
<reference evidence="2 3" key="1">
    <citation type="submission" date="2015-05" db="EMBL/GenBank/DDBJ databases">
        <authorList>
            <person name="Wang D.B."/>
            <person name="Wang M."/>
        </authorList>
    </citation>
    <scope>NUCLEOTIDE SEQUENCE [LARGE SCALE GENOMIC DNA]</scope>
    <source>
        <strain evidence="2">VL1</strain>
    </source>
</reference>
<evidence type="ECO:0008006" key="4">
    <source>
        <dbReference type="Google" id="ProtNLM"/>
    </source>
</evidence>
<organism evidence="2 3">
    <name type="scientific">Verticillium longisporum</name>
    <name type="common">Verticillium dahliae var. longisporum</name>
    <dbReference type="NCBI Taxonomy" id="100787"/>
    <lineage>
        <taxon>Eukaryota</taxon>
        <taxon>Fungi</taxon>
        <taxon>Dikarya</taxon>
        <taxon>Ascomycota</taxon>
        <taxon>Pezizomycotina</taxon>
        <taxon>Sordariomycetes</taxon>
        <taxon>Hypocreomycetidae</taxon>
        <taxon>Glomerellales</taxon>
        <taxon>Plectosphaerellaceae</taxon>
        <taxon>Verticillium</taxon>
    </lineage>
</organism>
<protein>
    <recommendedName>
        <fullName evidence="4">Casein kinase II beta 2 subunit</fullName>
    </recommendedName>
</protein>
<feature type="region of interest" description="Disordered" evidence="1">
    <location>
        <begin position="86"/>
        <end position="123"/>
    </location>
</feature>
<evidence type="ECO:0000313" key="3">
    <source>
        <dbReference type="Proteomes" id="UP000044602"/>
    </source>
</evidence>
<evidence type="ECO:0000313" key="2">
    <source>
        <dbReference type="EMBL" id="CRK11082.1"/>
    </source>
</evidence>